<keyword evidence="5" id="KW-0255">Endonuclease</keyword>
<dbReference type="Pfam" id="PF01420">
    <property type="entry name" value="Methylase_S"/>
    <property type="match status" value="2"/>
</dbReference>
<evidence type="ECO:0000256" key="3">
    <source>
        <dbReference type="ARBA" id="ARBA00023125"/>
    </source>
</evidence>
<proteinExistence type="inferred from homology"/>
<dbReference type="InterPro" id="IPR000055">
    <property type="entry name" value="Restrct_endonuc_typeI_TRD"/>
</dbReference>
<dbReference type="PANTHER" id="PTHR30408">
    <property type="entry name" value="TYPE-1 RESTRICTION ENZYME ECOKI SPECIFICITY PROTEIN"/>
    <property type="match status" value="1"/>
</dbReference>
<dbReference type="GO" id="GO:0004519">
    <property type="term" value="F:endonuclease activity"/>
    <property type="evidence" value="ECO:0007669"/>
    <property type="project" value="UniProtKB-KW"/>
</dbReference>
<dbReference type="PANTHER" id="PTHR30408:SF13">
    <property type="entry name" value="TYPE I RESTRICTION ENZYME HINDI SPECIFICITY SUBUNIT"/>
    <property type="match status" value="1"/>
</dbReference>
<evidence type="ECO:0000313" key="5">
    <source>
        <dbReference type="EMBL" id="MCP1381110.1"/>
    </source>
</evidence>
<organism evidence="5 6">
    <name type="scientific">Runella salmonicolor</name>
    <dbReference type="NCBI Taxonomy" id="2950278"/>
    <lineage>
        <taxon>Bacteria</taxon>
        <taxon>Pseudomonadati</taxon>
        <taxon>Bacteroidota</taxon>
        <taxon>Cytophagia</taxon>
        <taxon>Cytophagales</taxon>
        <taxon>Spirosomataceae</taxon>
        <taxon>Runella</taxon>
    </lineage>
</organism>
<reference evidence="5 6" key="1">
    <citation type="submission" date="2022-06" db="EMBL/GenBank/DDBJ databases">
        <title>Runella sp. S5 genome sequencing.</title>
        <authorList>
            <person name="Park S."/>
        </authorList>
    </citation>
    <scope>NUCLEOTIDE SEQUENCE [LARGE SCALE GENOMIC DNA]</scope>
    <source>
        <strain evidence="5 6">S5</strain>
    </source>
</reference>
<evidence type="ECO:0000259" key="4">
    <source>
        <dbReference type="Pfam" id="PF01420"/>
    </source>
</evidence>
<dbReference type="CDD" id="cd17260">
    <property type="entry name" value="RMtype1_S_EcoEI-TRD1-CR1_like"/>
    <property type="match status" value="1"/>
</dbReference>
<evidence type="ECO:0000256" key="1">
    <source>
        <dbReference type="ARBA" id="ARBA00010923"/>
    </source>
</evidence>
<sequence>MNQWKEYKLGEIVKFGNGKERPKSGGSIPIFGGNGILGYSDRSNYDGEVIVIGRVGAYCGSVYYENRPVWVSDNALVAKPKNEFNTKFLYYFLKNLKLNEYAEGSSHPLVTQSLLGSIEVCITDNEPEQRAIASILSSLDDKIDLLHRQNATLEALAETLFRQWFVEEAEESWEKGRLGDFVELNPKRTLKGGSVAPYLEMSNVSNQVYHPDNWYDREFSSGTKFINGDTLLARITPCLENGKSAYVDFLENEQVGWGSTEYIVMRPKPFLHTFFSYVLTRNEDFRSYAIASMVGSSGRQRVDINSLADYEISLPTHETIEKFNSFCEDSLQKMKHNHIEIRTLTQLRDTLLPKLMSGEVRVGESSN</sequence>
<dbReference type="EC" id="3.1.21.-" evidence="5"/>
<dbReference type="InterPro" id="IPR052021">
    <property type="entry name" value="Type-I_RS_S_subunit"/>
</dbReference>
<keyword evidence="5" id="KW-0540">Nuclease</keyword>
<dbReference type="InterPro" id="IPR044946">
    <property type="entry name" value="Restrct_endonuc_typeI_TRD_sf"/>
</dbReference>
<keyword evidence="5" id="KW-0378">Hydrolase</keyword>
<evidence type="ECO:0000313" key="6">
    <source>
        <dbReference type="Proteomes" id="UP001204772"/>
    </source>
</evidence>
<name>A0ABT1FHX8_9BACT</name>
<dbReference type="EMBL" id="JAMZEL010000001">
    <property type="protein sequence ID" value="MCP1381110.1"/>
    <property type="molecule type" value="Genomic_DNA"/>
</dbReference>
<feature type="domain" description="Type I restriction modification DNA specificity" evidence="4">
    <location>
        <begin position="2"/>
        <end position="154"/>
    </location>
</feature>
<feature type="domain" description="Type I restriction modification DNA specificity" evidence="4">
    <location>
        <begin position="171"/>
        <end position="318"/>
    </location>
</feature>
<keyword evidence="6" id="KW-1185">Reference proteome</keyword>
<dbReference type="SUPFAM" id="SSF116734">
    <property type="entry name" value="DNA methylase specificity domain"/>
    <property type="match status" value="2"/>
</dbReference>
<keyword evidence="3" id="KW-0238">DNA-binding</keyword>
<dbReference type="CDD" id="cd17266">
    <property type="entry name" value="RMtype1_S_Sau1132ORF3780P-TRD2-CR2_like"/>
    <property type="match status" value="1"/>
</dbReference>
<accession>A0ABT1FHX8</accession>
<keyword evidence="2" id="KW-0680">Restriction system</keyword>
<evidence type="ECO:0000256" key="2">
    <source>
        <dbReference type="ARBA" id="ARBA00022747"/>
    </source>
</evidence>
<gene>
    <name evidence="5" type="ORF">NCI00_01680</name>
</gene>
<comment type="caution">
    <text evidence="5">The sequence shown here is derived from an EMBL/GenBank/DDBJ whole genome shotgun (WGS) entry which is preliminary data.</text>
</comment>
<dbReference type="RefSeq" id="WP_253524318.1">
    <property type="nucleotide sequence ID" value="NZ_JAMZEL010000001.1"/>
</dbReference>
<comment type="similarity">
    <text evidence="1">Belongs to the type-I restriction system S methylase family.</text>
</comment>
<dbReference type="Proteomes" id="UP001204772">
    <property type="component" value="Unassembled WGS sequence"/>
</dbReference>
<dbReference type="GO" id="GO:0016787">
    <property type="term" value="F:hydrolase activity"/>
    <property type="evidence" value="ECO:0007669"/>
    <property type="project" value="UniProtKB-KW"/>
</dbReference>
<dbReference type="Gene3D" id="3.90.220.20">
    <property type="entry name" value="DNA methylase specificity domains"/>
    <property type="match status" value="2"/>
</dbReference>
<protein>
    <submittedName>
        <fullName evidence="5">Restriction endonuclease subunit S</fullName>
        <ecNumber evidence="5">3.1.21.-</ecNumber>
    </submittedName>
</protein>